<dbReference type="EMBL" id="AZHX01002418">
    <property type="protein sequence ID" value="ETW94736.1"/>
    <property type="molecule type" value="Genomic_DNA"/>
</dbReference>
<accession>W4LBN6</accession>
<evidence type="ECO:0000313" key="2">
    <source>
        <dbReference type="Proteomes" id="UP000019140"/>
    </source>
</evidence>
<reference evidence="1 2" key="1">
    <citation type="journal article" date="2014" name="Nature">
        <title>An environmental bacterial taxon with a large and distinct metabolic repertoire.</title>
        <authorList>
            <person name="Wilson M.C."/>
            <person name="Mori T."/>
            <person name="Ruckert C."/>
            <person name="Uria A.R."/>
            <person name="Helf M.J."/>
            <person name="Takada K."/>
            <person name="Gernert C."/>
            <person name="Steffens U.A."/>
            <person name="Heycke N."/>
            <person name="Schmitt S."/>
            <person name="Rinke C."/>
            <person name="Helfrich E.J."/>
            <person name="Brachmann A.O."/>
            <person name="Gurgui C."/>
            <person name="Wakimoto T."/>
            <person name="Kracht M."/>
            <person name="Crusemann M."/>
            <person name="Hentschel U."/>
            <person name="Abe I."/>
            <person name="Matsunaga S."/>
            <person name="Kalinowski J."/>
            <person name="Takeyama H."/>
            <person name="Piel J."/>
        </authorList>
    </citation>
    <scope>NUCLEOTIDE SEQUENCE [LARGE SCALE GENOMIC DNA]</scope>
    <source>
        <strain evidence="2">TSY2</strain>
    </source>
</reference>
<name>W4LBN6_9BACT</name>
<protein>
    <submittedName>
        <fullName evidence="1">Uncharacterized protein</fullName>
    </submittedName>
</protein>
<keyword evidence="2" id="KW-1185">Reference proteome</keyword>
<sequence length="88" mass="9459">MGAIESVRAAIADWGALTVLVNHNGASLHQTEKDLGISLRGYQSIDQDADGIFENYTMSFRLTAIPPEETGSLIRVSPSGIDKDKIAL</sequence>
<dbReference type="HOGENOM" id="CLU_2463332_0_0_7"/>
<evidence type="ECO:0000313" key="1">
    <source>
        <dbReference type="EMBL" id="ETW94736.1"/>
    </source>
</evidence>
<dbReference type="AlphaFoldDB" id="W4LBN6"/>
<comment type="caution">
    <text evidence="1">The sequence shown here is derived from an EMBL/GenBank/DDBJ whole genome shotgun (WGS) entry which is preliminary data.</text>
</comment>
<gene>
    <name evidence="1" type="ORF">ETSY2_49275</name>
</gene>
<dbReference type="Proteomes" id="UP000019140">
    <property type="component" value="Unassembled WGS sequence"/>
</dbReference>
<proteinExistence type="predicted"/>
<organism evidence="1 2">
    <name type="scientific">Candidatus Entotheonella gemina</name>
    <dbReference type="NCBI Taxonomy" id="1429439"/>
    <lineage>
        <taxon>Bacteria</taxon>
        <taxon>Pseudomonadati</taxon>
        <taxon>Nitrospinota/Tectimicrobiota group</taxon>
        <taxon>Candidatus Tectimicrobiota</taxon>
        <taxon>Candidatus Entotheonellia</taxon>
        <taxon>Candidatus Entotheonellales</taxon>
        <taxon>Candidatus Entotheonellaceae</taxon>
        <taxon>Candidatus Entotheonella</taxon>
    </lineage>
</organism>